<comment type="caution">
    <text evidence="3">The sequence shown here is derived from an EMBL/GenBank/DDBJ whole genome shotgun (WGS) entry which is preliminary data.</text>
</comment>
<gene>
    <name evidence="3" type="ORF">ACFQZM_36725</name>
</gene>
<feature type="domain" description="DUF4240" evidence="2">
    <location>
        <begin position="1"/>
        <end position="139"/>
    </location>
</feature>
<dbReference type="Pfam" id="PF14024">
    <property type="entry name" value="DUF4240"/>
    <property type="match status" value="1"/>
</dbReference>
<dbReference type="EMBL" id="JBHTGP010000018">
    <property type="protein sequence ID" value="MFD0690083.1"/>
    <property type="molecule type" value="Genomic_DNA"/>
</dbReference>
<organism evidence="3 4">
    <name type="scientific">Actinomadura fibrosa</name>
    <dbReference type="NCBI Taxonomy" id="111802"/>
    <lineage>
        <taxon>Bacteria</taxon>
        <taxon>Bacillati</taxon>
        <taxon>Actinomycetota</taxon>
        <taxon>Actinomycetes</taxon>
        <taxon>Streptosporangiales</taxon>
        <taxon>Thermomonosporaceae</taxon>
        <taxon>Actinomadura</taxon>
    </lineage>
</organism>
<protein>
    <submittedName>
        <fullName evidence="3">DUF4240 domain-containing protein</fullName>
    </submittedName>
</protein>
<dbReference type="Proteomes" id="UP001597063">
    <property type="component" value="Unassembled WGS sequence"/>
</dbReference>
<accession>A0ABW2XX25</accession>
<evidence type="ECO:0000313" key="3">
    <source>
        <dbReference type="EMBL" id="MFD0690083.1"/>
    </source>
</evidence>
<reference evidence="4" key="1">
    <citation type="journal article" date="2019" name="Int. J. Syst. Evol. Microbiol.">
        <title>The Global Catalogue of Microorganisms (GCM) 10K type strain sequencing project: providing services to taxonomists for standard genome sequencing and annotation.</title>
        <authorList>
            <consortium name="The Broad Institute Genomics Platform"/>
            <consortium name="The Broad Institute Genome Sequencing Center for Infectious Disease"/>
            <person name="Wu L."/>
            <person name="Ma J."/>
        </authorList>
    </citation>
    <scope>NUCLEOTIDE SEQUENCE [LARGE SCALE GENOMIC DNA]</scope>
    <source>
        <strain evidence="4">JCM 9371</strain>
    </source>
</reference>
<proteinExistence type="predicted"/>
<dbReference type="InterPro" id="IPR025334">
    <property type="entry name" value="DUF4240"/>
</dbReference>
<feature type="compositionally biased region" description="Acidic residues" evidence="1">
    <location>
        <begin position="165"/>
        <end position="175"/>
    </location>
</feature>
<sequence>MDEQAWWGLIEEARAEAGGHADDRDSPDDPLVDIVTRRLAELDGAAIVAFEVMMVRVADSAYRRPLWNAAYLIEGGCGDDGFMDFRAGLMLLGRSVFARAVADPDSLADVPTVVRMGQDDKGWIGCEGLHYAPKNAYARVMGETATFDAAVEDVLRAMRRPEGPSGDDWDVEDDEETRRRLPRLSALFL</sequence>
<dbReference type="RefSeq" id="WP_131755431.1">
    <property type="nucleotide sequence ID" value="NZ_CAACUY010000005.1"/>
</dbReference>
<evidence type="ECO:0000313" key="4">
    <source>
        <dbReference type="Proteomes" id="UP001597063"/>
    </source>
</evidence>
<evidence type="ECO:0000256" key="1">
    <source>
        <dbReference type="SAM" id="MobiDB-lite"/>
    </source>
</evidence>
<keyword evidence="4" id="KW-1185">Reference proteome</keyword>
<feature type="region of interest" description="Disordered" evidence="1">
    <location>
        <begin position="159"/>
        <end position="178"/>
    </location>
</feature>
<evidence type="ECO:0000259" key="2">
    <source>
        <dbReference type="Pfam" id="PF14024"/>
    </source>
</evidence>
<name>A0ABW2XX25_9ACTN</name>